<evidence type="ECO:0000313" key="1">
    <source>
        <dbReference type="EMBL" id="GAA0856602.1"/>
    </source>
</evidence>
<accession>A0ABP3WTR6</accession>
<protein>
    <submittedName>
        <fullName evidence="1">Uncharacterized protein</fullName>
    </submittedName>
</protein>
<dbReference type="EMBL" id="BAAAFD010000004">
    <property type="protein sequence ID" value="GAA0856602.1"/>
    <property type="molecule type" value="Genomic_DNA"/>
</dbReference>
<dbReference type="Proteomes" id="UP001500359">
    <property type="component" value="Unassembled WGS sequence"/>
</dbReference>
<name>A0ABP3WTR6_9ALTE</name>
<comment type="caution">
    <text evidence="1">The sequence shown here is derived from an EMBL/GenBank/DDBJ whole genome shotgun (WGS) entry which is preliminary data.</text>
</comment>
<keyword evidence="2" id="KW-1185">Reference proteome</keyword>
<dbReference type="RefSeq" id="WP_343859205.1">
    <property type="nucleotide sequence ID" value="NZ_BAAAFD010000004.1"/>
</dbReference>
<organism evidence="1 2">
    <name type="scientific">Aliiglaciecola litoralis</name>
    <dbReference type="NCBI Taxonomy" id="582857"/>
    <lineage>
        <taxon>Bacteria</taxon>
        <taxon>Pseudomonadati</taxon>
        <taxon>Pseudomonadota</taxon>
        <taxon>Gammaproteobacteria</taxon>
        <taxon>Alteromonadales</taxon>
        <taxon>Alteromonadaceae</taxon>
        <taxon>Aliiglaciecola</taxon>
    </lineage>
</organism>
<evidence type="ECO:0000313" key="2">
    <source>
        <dbReference type="Proteomes" id="UP001500359"/>
    </source>
</evidence>
<reference evidence="2" key="1">
    <citation type="journal article" date="2019" name="Int. J. Syst. Evol. Microbiol.">
        <title>The Global Catalogue of Microorganisms (GCM) 10K type strain sequencing project: providing services to taxonomists for standard genome sequencing and annotation.</title>
        <authorList>
            <consortium name="The Broad Institute Genomics Platform"/>
            <consortium name="The Broad Institute Genome Sequencing Center for Infectious Disease"/>
            <person name="Wu L."/>
            <person name="Ma J."/>
        </authorList>
    </citation>
    <scope>NUCLEOTIDE SEQUENCE [LARGE SCALE GENOMIC DNA]</scope>
    <source>
        <strain evidence="2">JCM 15896</strain>
    </source>
</reference>
<sequence length="165" mass="19423">MKELQFFTEKVLSSPGERLFSEAFKEYQSYIESNKSKLPDTVVNIVKSDWYFNARDPRCPKDGWLIKQRIENEFSTTERQKKPAEYEITLLGAYHDCHLHFVYKSVVEIDAPGNAGSLLEKDYDPWRIDEFSRRDDGYLVHKIYFLSGKVWTIKCQSFEFGVTNL</sequence>
<proteinExistence type="predicted"/>
<gene>
    <name evidence="1" type="ORF">GCM10009114_19190</name>
</gene>